<dbReference type="RefSeq" id="WP_413267891.1">
    <property type="nucleotide sequence ID" value="NZ_JBHFNR010000286.1"/>
</dbReference>
<dbReference type="EMBL" id="JBHFNR010000286">
    <property type="protein sequence ID" value="MFB2898291.1"/>
    <property type="molecule type" value="Genomic_DNA"/>
</dbReference>
<name>A0ABV4Y2W7_9CYAN</name>
<dbReference type="Pfam" id="PF12770">
    <property type="entry name" value="CHAT"/>
    <property type="match status" value="1"/>
</dbReference>
<dbReference type="InterPro" id="IPR011990">
    <property type="entry name" value="TPR-like_helical_dom_sf"/>
</dbReference>
<evidence type="ECO:0000259" key="2">
    <source>
        <dbReference type="Pfam" id="PF12770"/>
    </source>
</evidence>
<dbReference type="PROSITE" id="PS50005">
    <property type="entry name" value="TPR"/>
    <property type="match status" value="1"/>
</dbReference>
<evidence type="ECO:0000313" key="3">
    <source>
        <dbReference type="EMBL" id="MFB2898291.1"/>
    </source>
</evidence>
<organism evidence="3 4">
    <name type="scientific">Floridaenema flaviceps BLCC-F50</name>
    <dbReference type="NCBI Taxonomy" id="3153642"/>
    <lineage>
        <taxon>Bacteria</taxon>
        <taxon>Bacillati</taxon>
        <taxon>Cyanobacteriota</taxon>
        <taxon>Cyanophyceae</taxon>
        <taxon>Oscillatoriophycideae</taxon>
        <taxon>Aerosakkonematales</taxon>
        <taxon>Aerosakkonemataceae</taxon>
        <taxon>Floridanema</taxon>
        <taxon>Floridanema flaviceps</taxon>
    </lineage>
</organism>
<dbReference type="PANTHER" id="PTHR10098">
    <property type="entry name" value="RAPSYN-RELATED"/>
    <property type="match status" value="1"/>
</dbReference>
<dbReference type="PANTHER" id="PTHR10098:SF112">
    <property type="entry name" value="SLR0380 PROTEIN"/>
    <property type="match status" value="1"/>
</dbReference>
<keyword evidence="1" id="KW-0802">TPR repeat</keyword>
<dbReference type="SMART" id="SM00028">
    <property type="entry name" value="TPR"/>
    <property type="match status" value="6"/>
</dbReference>
<dbReference type="Pfam" id="PF13424">
    <property type="entry name" value="TPR_12"/>
    <property type="match status" value="1"/>
</dbReference>
<proteinExistence type="predicted"/>
<feature type="repeat" description="TPR" evidence="1">
    <location>
        <begin position="422"/>
        <end position="455"/>
    </location>
</feature>
<dbReference type="Proteomes" id="UP001576784">
    <property type="component" value="Unassembled WGS sequence"/>
</dbReference>
<evidence type="ECO:0000256" key="1">
    <source>
        <dbReference type="PROSITE-ProRule" id="PRU00339"/>
    </source>
</evidence>
<dbReference type="Pfam" id="PF13176">
    <property type="entry name" value="TPR_7"/>
    <property type="match status" value="1"/>
</dbReference>
<reference evidence="3 4" key="1">
    <citation type="submission" date="2024-09" db="EMBL/GenBank/DDBJ databases">
        <title>Floridaenema gen nov. (Aerosakkonemataceae, Aerosakkonematales ord. nov., Cyanobacteria) from benthic tropical and subtropical fresh waters, with the description of four new species.</title>
        <authorList>
            <person name="Moretto J.A."/>
            <person name="Berthold D.E."/>
            <person name="Lefler F.W."/>
            <person name="Huang I.-S."/>
            <person name="Laughinghouse H. IV."/>
        </authorList>
    </citation>
    <scope>NUCLEOTIDE SEQUENCE [LARGE SCALE GENOMIC DNA]</scope>
    <source>
        <strain evidence="3 4">BLCC-F50</strain>
    </source>
</reference>
<keyword evidence="4" id="KW-1185">Reference proteome</keyword>
<gene>
    <name evidence="3" type="ORF">ACE1CI_35690</name>
</gene>
<dbReference type="Gene3D" id="1.25.40.10">
    <property type="entry name" value="Tetratricopeptide repeat domain"/>
    <property type="match status" value="3"/>
</dbReference>
<dbReference type="InterPro" id="IPR024983">
    <property type="entry name" value="CHAT_dom"/>
</dbReference>
<dbReference type="SUPFAM" id="SSF48452">
    <property type="entry name" value="TPR-like"/>
    <property type="match status" value="2"/>
</dbReference>
<comment type="caution">
    <text evidence="3">The sequence shown here is derived from an EMBL/GenBank/DDBJ whole genome shotgun (WGS) entry which is preliminary data.</text>
</comment>
<sequence>MSNQQSGKKATFSKKWLTRISLAILAAFFSAGVSLAFSEIGKQPHPQPIPVRQGGEIGQKVFSLKNQDTTISQSPITNSQQLLREGKKLFQAEQFSQAVTVWQQAISAFHASGNKQGEALGLSYLSLAYQQLGQWKEAEKAIVSSLSLIQNSSKNKTDQQILAQALNAQGHLQLALGQEEQALTTWEKAAATYSQVGDTEGQIGSQINQAQALQSLGFYRRARKTLEEIETSLQSQPNSLIKATALLSLGNALQAIGELEKSRQLLQQSLTIAQELGVSQAVSAASFSLANTSRTLAKKAEDLREQSTAKIEIKNALEAYQKTVATSNLPLTKLQAQINQLSLLADTQQIREAQALLSLIKLDELPPSRKLVYLQINLAQTLLKLKSEPEKIVSFANHREAAQILAKAVQEAKNLQDLPAQSYALGNLGRLYELTGQFKEAQNLTQQALSLAQAINASDIGYRWQWQLGRLLKDRGDNDGAIASYTVAVETLHTLRKDLVAINPDNPDVQFSFRESVEPVYRELVDLLVTTDKQPSQDNLRQARSVIESLQLAELDNFFREACLNVKPVQIDQVDPTAAVVYPIILKDRLAVILALPQSSLSLYTTQKTQQELESVLNDLQQDIGRPAADNDKVLQLSQQVYNWIIRPIEADIKQKNVQTLVFVPDGLLRNIPMAALHDGEKYLVEKYSIALTPGLQLLPPQPLKREQLRVLTAGLSEARQEFPALPNVKEELEQIQSIMSTQELLNQQFTDRNLQQALNSVPFPVVHIATHGQFSSQAERTFILTWDEEINVKELDNLLRRRKQEDSRPIELLVFSACETAEGDDRAALGLAGVAVRAGARSTVATLWRVSDESTAKLMVRFYQELAKENITKSEALRRAQLSLLQSEQYKIPYYWAPFVLVGSWR</sequence>
<protein>
    <submittedName>
        <fullName evidence="3">CHAT domain-containing protein</fullName>
    </submittedName>
</protein>
<accession>A0ABV4Y2W7</accession>
<feature type="domain" description="CHAT" evidence="2">
    <location>
        <begin position="637"/>
        <end position="905"/>
    </location>
</feature>
<evidence type="ECO:0000313" key="4">
    <source>
        <dbReference type="Proteomes" id="UP001576784"/>
    </source>
</evidence>
<dbReference type="InterPro" id="IPR019734">
    <property type="entry name" value="TPR_rpt"/>
</dbReference>